<name>A0ABW5HWU9_9PSEU</name>
<dbReference type="EMBL" id="JBHUKQ010000009">
    <property type="protein sequence ID" value="MFD2481065.1"/>
    <property type="molecule type" value="Genomic_DNA"/>
</dbReference>
<evidence type="ECO:0000313" key="2">
    <source>
        <dbReference type="EMBL" id="MFD2481065.1"/>
    </source>
</evidence>
<evidence type="ECO:0000313" key="3">
    <source>
        <dbReference type="Proteomes" id="UP001597542"/>
    </source>
</evidence>
<feature type="region of interest" description="Disordered" evidence="1">
    <location>
        <begin position="34"/>
        <end position="136"/>
    </location>
</feature>
<organism evidence="2 3">
    <name type="scientific">Amycolatopsis albidoflavus</name>
    <dbReference type="NCBI Taxonomy" id="102226"/>
    <lineage>
        <taxon>Bacteria</taxon>
        <taxon>Bacillati</taxon>
        <taxon>Actinomycetota</taxon>
        <taxon>Actinomycetes</taxon>
        <taxon>Pseudonocardiales</taxon>
        <taxon>Pseudonocardiaceae</taxon>
        <taxon>Amycolatopsis</taxon>
    </lineage>
</organism>
<comment type="caution">
    <text evidence="2">The sequence shown here is derived from an EMBL/GenBank/DDBJ whole genome shotgun (WGS) entry which is preliminary data.</text>
</comment>
<reference evidence="3" key="1">
    <citation type="journal article" date="2019" name="Int. J. Syst. Evol. Microbiol.">
        <title>The Global Catalogue of Microorganisms (GCM) 10K type strain sequencing project: providing services to taxonomists for standard genome sequencing and annotation.</title>
        <authorList>
            <consortium name="The Broad Institute Genomics Platform"/>
            <consortium name="The Broad Institute Genome Sequencing Center for Infectious Disease"/>
            <person name="Wu L."/>
            <person name="Ma J."/>
        </authorList>
    </citation>
    <scope>NUCLEOTIDE SEQUENCE [LARGE SCALE GENOMIC DNA]</scope>
    <source>
        <strain evidence="3">CGMCC 4.7638</strain>
    </source>
</reference>
<protein>
    <submittedName>
        <fullName evidence="2">Uncharacterized protein</fullName>
    </submittedName>
</protein>
<feature type="compositionally biased region" description="Pro residues" evidence="1">
    <location>
        <begin position="97"/>
        <end position="114"/>
    </location>
</feature>
<gene>
    <name evidence="2" type="ORF">ACFSUT_12320</name>
</gene>
<dbReference type="RefSeq" id="WP_344270282.1">
    <property type="nucleotide sequence ID" value="NZ_BAAAHV010000008.1"/>
</dbReference>
<evidence type="ECO:0000256" key="1">
    <source>
        <dbReference type="SAM" id="MobiDB-lite"/>
    </source>
</evidence>
<sequence length="136" mass="14450">MEEVRAQYSADHERAIADDEARQAAFAKLLDEHRAQDAQSQADREAAIAAAAAEGTEDDRAASEEAERTAQRVAKQVAEDDATAAMFRVEDDGEPAAPAPPAPAAPPAASPPPASAARHRAWEDDDFSATNWIDAE</sequence>
<feature type="compositionally biased region" description="Basic and acidic residues" evidence="1">
    <location>
        <begin position="34"/>
        <end position="46"/>
    </location>
</feature>
<keyword evidence="3" id="KW-1185">Reference proteome</keyword>
<feature type="compositionally biased region" description="Basic and acidic residues" evidence="1">
    <location>
        <begin position="58"/>
        <end position="70"/>
    </location>
</feature>
<accession>A0ABW5HWU9</accession>
<proteinExistence type="predicted"/>
<dbReference type="Proteomes" id="UP001597542">
    <property type="component" value="Unassembled WGS sequence"/>
</dbReference>